<feature type="transmembrane region" description="Helical" evidence="9">
    <location>
        <begin position="105"/>
        <end position="132"/>
    </location>
</feature>
<proteinExistence type="predicted"/>
<evidence type="ECO:0000256" key="2">
    <source>
        <dbReference type="ARBA" id="ARBA00022448"/>
    </source>
</evidence>
<comment type="subcellular location">
    <subcellularLocation>
        <location evidence="1">Cell membrane</location>
        <topology evidence="1">Multi-pass membrane protein</topology>
    </subcellularLocation>
</comment>
<dbReference type="RefSeq" id="WP_120772604.1">
    <property type="nucleotide sequence ID" value="NZ_CP032627.1"/>
</dbReference>
<dbReference type="OrthoDB" id="9795582at2"/>
<evidence type="ECO:0000256" key="8">
    <source>
        <dbReference type="ARBA" id="ARBA00023136"/>
    </source>
</evidence>
<dbReference type="AlphaFoldDB" id="A0A387BJV2"/>
<feature type="transmembrane region" description="Helical" evidence="9">
    <location>
        <begin position="250"/>
        <end position="269"/>
    </location>
</feature>
<evidence type="ECO:0000256" key="3">
    <source>
        <dbReference type="ARBA" id="ARBA00022475"/>
    </source>
</evidence>
<name>A0A387BJV2_9LACT</name>
<dbReference type="PANTHER" id="PTHR32502:SF5">
    <property type="entry name" value="N-ACETYLGALACTOSAMINE PERMEASE IID COMPONENT-RELATED"/>
    <property type="match status" value="1"/>
</dbReference>
<dbReference type="InterPro" id="IPR004704">
    <property type="entry name" value="PTS_IID_man"/>
</dbReference>
<feature type="transmembrane region" description="Helical" evidence="9">
    <location>
        <begin position="138"/>
        <end position="163"/>
    </location>
</feature>
<evidence type="ECO:0000256" key="7">
    <source>
        <dbReference type="ARBA" id="ARBA00022989"/>
    </source>
</evidence>
<feature type="transmembrane region" description="Helical" evidence="9">
    <location>
        <begin position="226"/>
        <end position="243"/>
    </location>
</feature>
<accession>A0A387BJV2</accession>
<organism evidence="10 11">
    <name type="scientific">Lactococcus allomyrinae</name>
    <dbReference type="NCBI Taxonomy" id="2419773"/>
    <lineage>
        <taxon>Bacteria</taxon>
        <taxon>Bacillati</taxon>
        <taxon>Bacillota</taxon>
        <taxon>Bacilli</taxon>
        <taxon>Lactobacillales</taxon>
        <taxon>Streptococcaceae</taxon>
        <taxon>Lactococcus</taxon>
    </lineage>
</organism>
<gene>
    <name evidence="10" type="ORF">D7I46_09030</name>
</gene>
<dbReference type="GO" id="GO:0009401">
    <property type="term" value="P:phosphoenolpyruvate-dependent sugar phosphotransferase system"/>
    <property type="evidence" value="ECO:0007669"/>
    <property type="project" value="UniProtKB-KW"/>
</dbReference>
<evidence type="ECO:0000256" key="1">
    <source>
        <dbReference type="ARBA" id="ARBA00004651"/>
    </source>
</evidence>
<dbReference type="InterPro" id="IPR050303">
    <property type="entry name" value="GatZ_KbaZ_carbometab"/>
</dbReference>
<dbReference type="PROSITE" id="PS51108">
    <property type="entry name" value="PTS_EIID"/>
    <property type="match status" value="1"/>
</dbReference>
<dbReference type="Pfam" id="PF03613">
    <property type="entry name" value="EIID-AGA"/>
    <property type="match status" value="1"/>
</dbReference>
<evidence type="ECO:0000313" key="11">
    <source>
        <dbReference type="Proteomes" id="UP000269374"/>
    </source>
</evidence>
<evidence type="ECO:0000256" key="4">
    <source>
        <dbReference type="ARBA" id="ARBA00022597"/>
    </source>
</evidence>
<keyword evidence="7 9" id="KW-1133">Transmembrane helix</keyword>
<sequence>MESKAETPKKILTKKDITMLAIRSLYNQAAFNYQRMQADGYTLAILPMLKKVYGEDKEGLAKAMTANLAFINTNNYAVPFIEGLTASLEESHESREMIDTIRVSLFGPLAGIGDAITWFTILPITAGITASFAKEGSILGPLVFFLVYIGMFLMRIPIAHLGYNAGTKAITQINENMGPISHAANVLGVTVIGGLIASYVQITVLTKIHIASGHNLSIQTSFFDRIFPNILALSYTFFLYWLLKKKNVSPIMVIVITFVLALVLSWLGVL</sequence>
<dbReference type="KEGG" id="lact:D7I46_09030"/>
<protein>
    <submittedName>
        <fullName evidence="10">PTS N-acetylgalactosamine transporter subunit IID</fullName>
    </submittedName>
</protein>
<keyword evidence="4" id="KW-0762">Sugar transport</keyword>
<dbReference type="EMBL" id="CP032627">
    <property type="protein sequence ID" value="AYG01230.1"/>
    <property type="molecule type" value="Genomic_DNA"/>
</dbReference>
<keyword evidence="5" id="KW-0598">Phosphotransferase system</keyword>
<dbReference type="GO" id="GO:0005886">
    <property type="term" value="C:plasma membrane"/>
    <property type="evidence" value="ECO:0007669"/>
    <property type="project" value="UniProtKB-SubCell"/>
</dbReference>
<keyword evidence="2" id="KW-0813">Transport</keyword>
<dbReference type="PANTHER" id="PTHR32502">
    <property type="entry name" value="N-ACETYLGALACTOSAMINE PERMEASE II COMPONENT-RELATED"/>
    <property type="match status" value="1"/>
</dbReference>
<reference evidence="10 11" key="1">
    <citation type="submission" date="2018-09" db="EMBL/GenBank/DDBJ databases">
        <title>Genome sequencing of strain 1JSPR-7.</title>
        <authorList>
            <person name="Heo J."/>
            <person name="Kim S.-J."/>
            <person name="Kwon S.-W."/>
        </authorList>
    </citation>
    <scope>NUCLEOTIDE SEQUENCE [LARGE SCALE GENOMIC DNA]</scope>
    <source>
        <strain evidence="10 11">1JSPR-7</strain>
    </source>
</reference>
<dbReference type="NCBIfam" id="NF007359">
    <property type="entry name" value="PRK09855.1"/>
    <property type="match status" value="1"/>
</dbReference>
<keyword evidence="11" id="KW-1185">Reference proteome</keyword>
<keyword evidence="6 9" id="KW-0812">Transmembrane</keyword>
<keyword evidence="3" id="KW-1003">Cell membrane</keyword>
<evidence type="ECO:0000313" key="10">
    <source>
        <dbReference type="EMBL" id="AYG01230.1"/>
    </source>
</evidence>
<evidence type="ECO:0000256" key="6">
    <source>
        <dbReference type="ARBA" id="ARBA00022692"/>
    </source>
</evidence>
<dbReference type="Proteomes" id="UP000269374">
    <property type="component" value="Chromosome"/>
</dbReference>
<evidence type="ECO:0000256" key="5">
    <source>
        <dbReference type="ARBA" id="ARBA00022683"/>
    </source>
</evidence>
<feature type="transmembrane region" description="Helical" evidence="9">
    <location>
        <begin position="184"/>
        <end position="206"/>
    </location>
</feature>
<keyword evidence="8 9" id="KW-0472">Membrane</keyword>
<evidence type="ECO:0000256" key="9">
    <source>
        <dbReference type="SAM" id="Phobius"/>
    </source>
</evidence>